<proteinExistence type="inferred from homology"/>
<dbReference type="InterPro" id="IPR050891">
    <property type="entry name" value="TatD-type_Hydrolase"/>
</dbReference>
<dbReference type="OMA" id="YGGSQKH"/>
<evidence type="ECO:0000256" key="1">
    <source>
        <dbReference type="ARBA" id="ARBA00009275"/>
    </source>
</evidence>
<evidence type="ECO:0000313" key="7">
    <source>
        <dbReference type="Proteomes" id="UP000039865"/>
    </source>
</evidence>
<dbReference type="InterPro" id="IPR018228">
    <property type="entry name" value="DNase_TatD-rel_CS"/>
</dbReference>
<keyword evidence="2" id="KW-0540">Nuclease</keyword>
<dbReference type="InterPro" id="IPR032466">
    <property type="entry name" value="Metal_Hydrolase"/>
</dbReference>
<keyword evidence="3" id="KW-0479">Metal-binding</keyword>
<dbReference type="SUPFAM" id="SSF51556">
    <property type="entry name" value="Metallo-dependent hydrolases"/>
    <property type="match status" value="1"/>
</dbReference>
<dbReference type="PROSITE" id="PS01091">
    <property type="entry name" value="TATD_3"/>
    <property type="match status" value="1"/>
</dbReference>
<dbReference type="FunCoup" id="A0A078AYN9">
    <property type="interactions" value="235"/>
</dbReference>
<dbReference type="Pfam" id="PF01026">
    <property type="entry name" value="TatD_DNase"/>
    <property type="match status" value="1"/>
</dbReference>
<dbReference type="CDD" id="cd01310">
    <property type="entry name" value="TatD_DNAse"/>
    <property type="match status" value="1"/>
</dbReference>
<feature type="compositionally biased region" description="Low complexity" evidence="5">
    <location>
        <begin position="124"/>
        <end position="134"/>
    </location>
</feature>
<dbReference type="GO" id="GO:0008296">
    <property type="term" value="F:3'-5'-DNA exonuclease activity"/>
    <property type="evidence" value="ECO:0007669"/>
    <property type="project" value="TreeGrafter"/>
</dbReference>
<evidence type="ECO:0000256" key="5">
    <source>
        <dbReference type="SAM" id="MobiDB-lite"/>
    </source>
</evidence>
<dbReference type="InterPro" id="IPR001130">
    <property type="entry name" value="TatD-like"/>
</dbReference>
<feature type="region of interest" description="Disordered" evidence="5">
    <location>
        <begin position="109"/>
        <end position="148"/>
    </location>
</feature>
<dbReference type="InParanoid" id="A0A078AYN9"/>
<feature type="region of interest" description="Disordered" evidence="5">
    <location>
        <begin position="1"/>
        <end position="24"/>
    </location>
</feature>
<evidence type="ECO:0000256" key="4">
    <source>
        <dbReference type="ARBA" id="ARBA00022801"/>
    </source>
</evidence>
<gene>
    <name evidence="6" type="primary">Contig16497.g17560</name>
    <name evidence="6" type="ORF">STYLEM_16656</name>
</gene>
<name>A0A078AYN9_STYLE</name>
<keyword evidence="7" id="KW-1185">Reference proteome</keyword>
<dbReference type="GO" id="GO:0046872">
    <property type="term" value="F:metal ion binding"/>
    <property type="evidence" value="ECO:0007669"/>
    <property type="project" value="UniProtKB-KW"/>
</dbReference>
<dbReference type="OrthoDB" id="6079689at2759"/>
<sequence>MQTKKQPKQPQKKPEEQKTAPQRDYSQIKLFDIAANLSDDRYKGVYYGTKLHEPDFDLVIKRANDYGVRKFLFAAGYIEDAKDSYNLSLKSEDFYCTIGVHPCRAAEPFKDSNEKQSSNDEETSTSIHNNSNSNDESHEEEERKGSDPLRLEKLDLYMKKIDEILSSSERKDKYLAIGECGLDYDRFEYADKDTQMLVFPPHFDLAQKHNLPMYLHSRSTQGDFSQIVKENRHKFPTGVVHSYTGDLQELKELIEMDLYIGINGCSLKTEENLEVVRQIPLDKIMLETDCPYCDIRNSHASAKYLKTTFQKVTKDKYKCGEKMNKDRNEPCSMIQVAEVVSQLLGISEEELMHHAWQNTLKMFNLKE</sequence>
<reference evidence="6 7" key="1">
    <citation type="submission" date="2014-06" db="EMBL/GenBank/DDBJ databases">
        <authorList>
            <person name="Swart Estienne"/>
        </authorList>
    </citation>
    <scope>NUCLEOTIDE SEQUENCE [LARGE SCALE GENOMIC DNA]</scope>
    <source>
        <strain evidence="6 7">130c</strain>
    </source>
</reference>
<keyword evidence="4" id="KW-0378">Hydrolase</keyword>
<accession>A0A078AYN9</accession>
<evidence type="ECO:0000313" key="6">
    <source>
        <dbReference type="EMBL" id="CDW87550.1"/>
    </source>
</evidence>
<dbReference type="AlphaFoldDB" id="A0A078AYN9"/>
<dbReference type="PANTHER" id="PTHR10060">
    <property type="entry name" value="TATD FAMILY DEOXYRIBONUCLEASE"/>
    <property type="match status" value="1"/>
</dbReference>
<evidence type="ECO:0000256" key="3">
    <source>
        <dbReference type="ARBA" id="ARBA00022723"/>
    </source>
</evidence>
<dbReference type="Proteomes" id="UP000039865">
    <property type="component" value="Unassembled WGS sequence"/>
</dbReference>
<evidence type="ECO:0000256" key="2">
    <source>
        <dbReference type="ARBA" id="ARBA00022722"/>
    </source>
</evidence>
<feature type="compositionally biased region" description="Basic residues" evidence="5">
    <location>
        <begin position="1"/>
        <end position="11"/>
    </location>
</feature>
<protein>
    <submittedName>
        <fullName evidence="6">Uncharacterized protein</fullName>
    </submittedName>
</protein>
<dbReference type="EMBL" id="CCKQ01015718">
    <property type="protein sequence ID" value="CDW87550.1"/>
    <property type="molecule type" value="Genomic_DNA"/>
</dbReference>
<dbReference type="Gene3D" id="3.20.20.140">
    <property type="entry name" value="Metal-dependent hydrolases"/>
    <property type="match status" value="1"/>
</dbReference>
<organism evidence="6 7">
    <name type="scientific">Stylonychia lemnae</name>
    <name type="common">Ciliate</name>
    <dbReference type="NCBI Taxonomy" id="5949"/>
    <lineage>
        <taxon>Eukaryota</taxon>
        <taxon>Sar</taxon>
        <taxon>Alveolata</taxon>
        <taxon>Ciliophora</taxon>
        <taxon>Intramacronucleata</taxon>
        <taxon>Spirotrichea</taxon>
        <taxon>Stichotrichia</taxon>
        <taxon>Sporadotrichida</taxon>
        <taxon>Oxytrichidae</taxon>
        <taxon>Stylonychinae</taxon>
        <taxon>Stylonychia</taxon>
    </lineage>
</organism>
<dbReference type="PANTHER" id="PTHR10060:SF15">
    <property type="entry name" value="DEOXYRIBONUCLEASE TATDN1"/>
    <property type="match status" value="1"/>
</dbReference>
<dbReference type="GO" id="GO:0005829">
    <property type="term" value="C:cytosol"/>
    <property type="evidence" value="ECO:0007669"/>
    <property type="project" value="TreeGrafter"/>
</dbReference>
<comment type="similarity">
    <text evidence="1">Belongs to the metallo-dependent hydrolases superfamily. TatD-type hydrolase family.</text>
</comment>
<feature type="compositionally biased region" description="Basic and acidic residues" evidence="5">
    <location>
        <begin position="109"/>
        <end position="118"/>
    </location>
</feature>